<feature type="region of interest" description="Disordered" evidence="1">
    <location>
        <begin position="1"/>
        <end position="22"/>
    </location>
</feature>
<feature type="compositionally biased region" description="Polar residues" evidence="1">
    <location>
        <begin position="1"/>
        <end position="11"/>
    </location>
</feature>
<name>A0A3D8SY13_9HELO</name>
<evidence type="ECO:0000313" key="4">
    <source>
        <dbReference type="Proteomes" id="UP000256328"/>
    </source>
</evidence>
<dbReference type="OrthoDB" id="8300194at2759"/>
<sequence>MADASCSQNTNDKNDGDISKGGSAKAKLNQAVLERLQAAVKANPEIDLPSKFPLIHKRAVYEQELMKPTSFKLDNLKFTGLPKPTGPPNFCADLVARARNAEIVYALSDEARKFLSSYIKAEFQGSELIDSSLVSSLSQMILSCERLWELPTRGVVLKCNTNLIAKIIRGNSNYTEYTSIQYLAEHAPEIPAPKPHGLVKFHNVRILFMTHFPSMTLESAWPKLIHEDKISIQKQLNDIFIKLRSLVGDSEFLGGVNSEGVQDRHLEHNMNSKTISTVAQFENFQFSLMPPYDDLSWVKFLRSLLPPAPSTTVFTHGDVRPANIMVDIDETGKYFVTGIIDWETSGFYPEYFESVTMLYLFNINKEEDWWQYLPPCITPARHLERWLVGRLWDQAVHGV</sequence>
<dbReference type="PANTHER" id="PTHR21310">
    <property type="entry name" value="AMINOGLYCOSIDE PHOSPHOTRANSFERASE-RELATED-RELATED"/>
    <property type="match status" value="1"/>
</dbReference>
<gene>
    <name evidence="3" type="ORF">BP5796_02368</name>
</gene>
<feature type="domain" description="Aminoglycoside phosphotransferase" evidence="2">
    <location>
        <begin position="178"/>
        <end position="362"/>
    </location>
</feature>
<keyword evidence="4" id="KW-1185">Reference proteome</keyword>
<accession>A0A3D8SY13</accession>
<dbReference type="InterPro" id="IPR051678">
    <property type="entry name" value="AGP_Transferase"/>
</dbReference>
<evidence type="ECO:0000256" key="1">
    <source>
        <dbReference type="SAM" id="MobiDB-lite"/>
    </source>
</evidence>
<protein>
    <recommendedName>
        <fullName evidence="2">Aminoglycoside phosphotransferase domain-containing protein</fullName>
    </recommendedName>
</protein>
<organism evidence="3 4">
    <name type="scientific">Coleophoma crateriformis</name>
    <dbReference type="NCBI Taxonomy" id="565419"/>
    <lineage>
        <taxon>Eukaryota</taxon>
        <taxon>Fungi</taxon>
        <taxon>Dikarya</taxon>
        <taxon>Ascomycota</taxon>
        <taxon>Pezizomycotina</taxon>
        <taxon>Leotiomycetes</taxon>
        <taxon>Helotiales</taxon>
        <taxon>Dermateaceae</taxon>
        <taxon>Coleophoma</taxon>
    </lineage>
</organism>
<dbReference type="CDD" id="cd05120">
    <property type="entry name" value="APH_ChoK_like"/>
    <property type="match status" value="1"/>
</dbReference>
<evidence type="ECO:0000259" key="2">
    <source>
        <dbReference type="Pfam" id="PF01636"/>
    </source>
</evidence>
<comment type="caution">
    <text evidence="3">The sequence shown here is derived from an EMBL/GenBank/DDBJ whole genome shotgun (WGS) entry which is preliminary data.</text>
</comment>
<dbReference type="InterPro" id="IPR011009">
    <property type="entry name" value="Kinase-like_dom_sf"/>
</dbReference>
<dbReference type="Pfam" id="PF01636">
    <property type="entry name" value="APH"/>
    <property type="match status" value="1"/>
</dbReference>
<reference evidence="3 4" key="1">
    <citation type="journal article" date="2018" name="IMA Fungus">
        <title>IMA Genome-F 9: Draft genome sequence of Annulohypoxylon stygium, Aspergillus mulundensis, Berkeleyomyces basicola (syn. Thielaviopsis basicola), Ceratocystis smalleyi, two Cercospora beticola strains, Coleophoma cylindrospora, Fusarium fracticaudum, Phialophora cf. hyalina, and Morchella septimelata.</title>
        <authorList>
            <person name="Wingfield B.D."/>
            <person name="Bills G.F."/>
            <person name="Dong Y."/>
            <person name="Huang W."/>
            <person name="Nel W.J."/>
            <person name="Swalarsk-Parry B.S."/>
            <person name="Vaghefi N."/>
            <person name="Wilken P.M."/>
            <person name="An Z."/>
            <person name="de Beer Z.W."/>
            <person name="De Vos L."/>
            <person name="Chen L."/>
            <person name="Duong T.A."/>
            <person name="Gao Y."/>
            <person name="Hammerbacher A."/>
            <person name="Kikkert J.R."/>
            <person name="Li Y."/>
            <person name="Li H."/>
            <person name="Li K."/>
            <person name="Li Q."/>
            <person name="Liu X."/>
            <person name="Ma X."/>
            <person name="Naidoo K."/>
            <person name="Pethybridge S.J."/>
            <person name="Sun J."/>
            <person name="Steenkamp E.T."/>
            <person name="van der Nest M.A."/>
            <person name="van Wyk S."/>
            <person name="Wingfield M.J."/>
            <person name="Xiong C."/>
            <person name="Yue Q."/>
            <person name="Zhang X."/>
        </authorList>
    </citation>
    <scope>NUCLEOTIDE SEQUENCE [LARGE SCALE GENOMIC DNA]</scope>
    <source>
        <strain evidence="3 4">BP5796</strain>
    </source>
</reference>
<dbReference type="EMBL" id="PDLN01000003">
    <property type="protein sequence ID" value="RDW91203.1"/>
    <property type="molecule type" value="Genomic_DNA"/>
</dbReference>
<dbReference type="AlphaFoldDB" id="A0A3D8SY13"/>
<dbReference type="InterPro" id="IPR002575">
    <property type="entry name" value="Aminoglycoside_PTrfase"/>
</dbReference>
<dbReference type="SUPFAM" id="SSF56112">
    <property type="entry name" value="Protein kinase-like (PK-like)"/>
    <property type="match status" value="1"/>
</dbReference>
<dbReference type="Gene3D" id="3.90.1200.10">
    <property type="match status" value="1"/>
</dbReference>
<proteinExistence type="predicted"/>
<dbReference type="PANTHER" id="PTHR21310:SF54">
    <property type="entry name" value="AMINOGLYCOSIDE PHOSPHOTRANSFERASE DOMAIN-CONTAINING PROTEIN"/>
    <property type="match status" value="1"/>
</dbReference>
<evidence type="ECO:0000313" key="3">
    <source>
        <dbReference type="EMBL" id="RDW91203.1"/>
    </source>
</evidence>
<dbReference type="Proteomes" id="UP000256328">
    <property type="component" value="Unassembled WGS sequence"/>
</dbReference>